<evidence type="ECO:0000313" key="2">
    <source>
        <dbReference type="Proteomes" id="UP001281147"/>
    </source>
</evidence>
<sequence>MPKRKRGEVQRPEAKKAKSAKRNGNTESRPSKDSDELIRKLNDMCTDEFRDTYIDAKALERNARAIQISLKASSELTEQDINACFDLVSTTSRLQYEGSAAGWNPKQKKREMMQQEMRYLLVYPSEHIEQSKNEGSRDPHGYLSFMLTHDSTPVVPVSYVYEIHLTEDLRKKGLGTHLMHLVEDIAANVGMKKVMLTCFLTNTKALHFYEKLGYAKDASSPEDRKTRKALIKMDYVILSKSVG</sequence>
<dbReference type="EMBL" id="JAUTXU010000445">
    <property type="protein sequence ID" value="KAK3680528.1"/>
    <property type="molecule type" value="Genomic_DNA"/>
</dbReference>
<gene>
    <name evidence="1" type="ORF">LTR37_021180</name>
</gene>
<comment type="caution">
    <text evidence="1">The sequence shown here is derived from an EMBL/GenBank/DDBJ whole genome shotgun (WGS) entry which is preliminary data.</text>
</comment>
<proteinExistence type="predicted"/>
<keyword evidence="2" id="KW-1185">Reference proteome</keyword>
<protein>
    <submittedName>
        <fullName evidence="1">Uncharacterized protein</fullName>
    </submittedName>
</protein>
<dbReference type="Proteomes" id="UP001281147">
    <property type="component" value="Unassembled WGS sequence"/>
</dbReference>
<evidence type="ECO:0000313" key="1">
    <source>
        <dbReference type="EMBL" id="KAK3680528.1"/>
    </source>
</evidence>
<name>A0ACC3MAI2_9PEZI</name>
<accession>A0ACC3MAI2</accession>
<organism evidence="1 2">
    <name type="scientific">Vermiconidia calcicola</name>
    <dbReference type="NCBI Taxonomy" id="1690605"/>
    <lineage>
        <taxon>Eukaryota</taxon>
        <taxon>Fungi</taxon>
        <taxon>Dikarya</taxon>
        <taxon>Ascomycota</taxon>
        <taxon>Pezizomycotina</taxon>
        <taxon>Dothideomycetes</taxon>
        <taxon>Dothideomycetidae</taxon>
        <taxon>Mycosphaerellales</taxon>
        <taxon>Extremaceae</taxon>
        <taxon>Vermiconidia</taxon>
    </lineage>
</organism>
<reference evidence="1" key="1">
    <citation type="submission" date="2023-07" db="EMBL/GenBank/DDBJ databases">
        <title>Black Yeasts Isolated from many extreme environments.</title>
        <authorList>
            <person name="Coleine C."/>
            <person name="Stajich J.E."/>
            <person name="Selbmann L."/>
        </authorList>
    </citation>
    <scope>NUCLEOTIDE SEQUENCE</scope>
    <source>
        <strain evidence="1">CCFEE 5714</strain>
    </source>
</reference>